<comment type="caution">
    <text evidence="1">The sequence shown here is derived from an EMBL/GenBank/DDBJ whole genome shotgun (WGS) entry which is preliminary data.</text>
</comment>
<keyword evidence="2" id="KW-1185">Reference proteome</keyword>
<name>A0A4Y2MK88_ARAVE</name>
<proteinExistence type="predicted"/>
<evidence type="ECO:0000313" key="1">
    <source>
        <dbReference type="EMBL" id="GBN27565.1"/>
    </source>
</evidence>
<organism evidence="1 2">
    <name type="scientific">Araneus ventricosus</name>
    <name type="common">Orbweaver spider</name>
    <name type="synonym">Epeira ventricosa</name>
    <dbReference type="NCBI Taxonomy" id="182803"/>
    <lineage>
        <taxon>Eukaryota</taxon>
        <taxon>Metazoa</taxon>
        <taxon>Ecdysozoa</taxon>
        <taxon>Arthropoda</taxon>
        <taxon>Chelicerata</taxon>
        <taxon>Arachnida</taxon>
        <taxon>Araneae</taxon>
        <taxon>Araneomorphae</taxon>
        <taxon>Entelegynae</taxon>
        <taxon>Araneoidea</taxon>
        <taxon>Araneidae</taxon>
        <taxon>Araneus</taxon>
    </lineage>
</organism>
<dbReference type="Proteomes" id="UP000499080">
    <property type="component" value="Unassembled WGS sequence"/>
</dbReference>
<protein>
    <submittedName>
        <fullName evidence="1">Uncharacterized protein</fullName>
    </submittedName>
</protein>
<reference evidence="1 2" key="1">
    <citation type="journal article" date="2019" name="Sci. Rep.">
        <title>Orb-weaving spider Araneus ventricosus genome elucidates the spidroin gene catalogue.</title>
        <authorList>
            <person name="Kono N."/>
            <person name="Nakamura H."/>
            <person name="Ohtoshi R."/>
            <person name="Moran D.A.P."/>
            <person name="Shinohara A."/>
            <person name="Yoshida Y."/>
            <person name="Fujiwara M."/>
            <person name="Mori M."/>
            <person name="Tomita M."/>
            <person name="Arakawa K."/>
        </authorList>
    </citation>
    <scope>NUCLEOTIDE SEQUENCE [LARGE SCALE GENOMIC DNA]</scope>
</reference>
<dbReference type="EMBL" id="BGPR01007526">
    <property type="protein sequence ID" value="GBN27565.1"/>
    <property type="molecule type" value="Genomic_DNA"/>
</dbReference>
<gene>
    <name evidence="1" type="ORF">AVEN_19746_1</name>
</gene>
<dbReference type="AlphaFoldDB" id="A0A4Y2MK88"/>
<evidence type="ECO:0000313" key="2">
    <source>
        <dbReference type="Proteomes" id="UP000499080"/>
    </source>
</evidence>
<accession>A0A4Y2MK88</accession>
<sequence length="90" mass="10080">MFSNTISRGRTGRSNGVAHGSYYNIFTEFLPPLGATSNQIRWSAWRSVDCRENEGVSVTVLNSWNCESNWCREGSFEGGGVELVGQWWSV</sequence>